<sequence>MCPTRCGGPIEVTRRKSISLLKPVQKITKSCNDVGAPNMETITGYPRLVNAGRTFKTIEKRVSQNNGSVWTIRRKLLHSQAGLRSAPQDQDTHCVFRVGVSRFPQQELMTPLLSAFESSEFV</sequence>
<dbReference type="Proteomes" id="UP000024635">
    <property type="component" value="Unassembled WGS sequence"/>
</dbReference>
<evidence type="ECO:0000313" key="1">
    <source>
        <dbReference type="EMBL" id="EYC25052.1"/>
    </source>
</evidence>
<keyword evidence="2" id="KW-1185">Reference proteome</keyword>
<gene>
    <name evidence="1" type="primary">Acey_s0012.g1672</name>
    <name evidence="1" type="ORF">Y032_0012g1672</name>
</gene>
<dbReference type="AlphaFoldDB" id="A0A016VDI6"/>
<organism evidence="1 2">
    <name type="scientific">Ancylostoma ceylanicum</name>
    <dbReference type="NCBI Taxonomy" id="53326"/>
    <lineage>
        <taxon>Eukaryota</taxon>
        <taxon>Metazoa</taxon>
        <taxon>Ecdysozoa</taxon>
        <taxon>Nematoda</taxon>
        <taxon>Chromadorea</taxon>
        <taxon>Rhabditida</taxon>
        <taxon>Rhabditina</taxon>
        <taxon>Rhabditomorpha</taxon>
        <taxon>Strongyloidea</taxon>
        <taxon>Ancylostomatidae</taxon>
        <taxon>Ancylostomatinae</taxon>
        <taxon>Ancylostoma</taxon>
    </lineage>
</organism>
<protein>
    <submittedName>
        <fullName evidence="1">Uncharacterized protein</fullName>
    </submittedName>
</protein>
<proteinExistence type="predicted"/>
<comment type="caution">
    <text evidence="1">The sequence shown here is derived from an EMBL/GenBank/DDBJ whole genome shotgun (WGS) entry which is preliminary data.</text>
</comment>
<evidence type="ECO:0000313" key="2">
    <source>
        <dbReference type="Proteomes" id="UP000024635"/>
    </source>
</evidence>
<accession>A0A016VDI6</accession>
<name>A0A016VDI6_9BILA</name>
<reference evidence="2" key="1">
    <citation type="journal article" date="2015" name="Nat. Genet.">
        <title>The genome and transcriptome of the zoonotic hookworm Ancylostoma ceylanicum identify infection-specific gene families.</title>
        <authorList>
            <person name="Schwarz E.M."/>
            <person name="Hu Y."/>
            <person name="Antoshechkin I."/>
            <person name="Miller M.M."/>
            <person name="Sternberg P.W."/>
            <person name="Aroian R.V."/>
        </authorList>
    </citation>
    <scope>NUCLEOTIDE SEQUENCE</scope>
    <source>
        <strain evidence="2">HY135</strain>
    </source>
</reference>
<dbReference type="EMBL" id="JARK01001348">
    <property type="protein sequence ID" value="EYC25052.1"/>
    <property type="molecule type" value="Genomic_DNA"/>
</dbReference>